<organism evidence="3 4">
    <name type="scientific">Malassezia sympodialis (strain ATCC 42132)</name>
    <name type="common">Atopic eczema-associated yeast</name>
    <dbReference type="NCBI Taxonomy" id="1230383"/>
    <lineage>
        <taxon>Eukaryota</taxon>
        <taxon>Fungi</taxon>
        <taxon>Dikarya</taxon>
        <taxon>Basidiomycota</taxon>
        <taxon>Ustilaginomycotina</taxon>
        <taxon>Malasseziomycetes</taxon>
        <taxon>Malasseziales</taxon>
        <taxon>Malasseziaceae</taxon>
        <taxon>Malassezia</taxon>
    </lineage>
</organism>
<reference evidence="4" key="1">
    <citation type="journal article" date="2017" name="Nucleic Acids Res.">
        <title>Proteogenomics produces comprehensive and highly accurate protein-coding gene annotation in a complete genome assembly of Malassezia sympodialis.</title>
        <authorList>
            <person name="Zhu Y."/>
            <person name="Engstroem P.G."/>
            <person name="Tellgren-Roth C."/>
            <person name="Baudo C.D."/>
            <person name="Kennell J.C."/>
            <person name="Sun S."/>
            <person name="Billmyre R.B."/>
            <person name="Schroeder M.S."/>
            <person name="Andersson A."/>
            <person name="Holm T."/>
            <person name="Sigurgeirsson B."/>
            <person name="Wu G."/>
            <person name="Sankaranarayanan S.R."/>
            <person name="Siddharthan R."/>
            <person name="Sanyal K."/>
            <person name="Lundeberg J."/>
            <person name="Nystedt B."/>
            <person name="Boekhout T."/>
            <person name="Dawson T.L. Jr."/>
            <person name="Heitman J."/>
            <person name="Scheynius A."/>
            <person name="Lehtioe J."/>
        </authorList>
    </citation>
    <scope>NUCLEOTIDE SEQUENCE [LARGE SCALE GENOMIC DNA]</scope>
    <source>
        <strain evidence="4">ATCC 42132</strain>
    </source>
</reference>
<dbReference type="STRING" id="1230383.A0A1M8A654"/>
<sequence length="685" mass="75117">MSGGHWNWSNKFSKPLRWGGSDRAPSVPDKDTLQDGLTTPRVSSRTPSQPPAQSSSQSETRSASRSIPIAQSLSNQMREHDLYSSSLASMSSYASTNTDESSDTDVERSGSETGDSESNEGPVHSEAQAPPPFLYPVPHSIAEEVHAGPTGFSTPRAPTFTAAHQADQLHMQGPRFVPSPIRTTFARAPMTHSYLQRGSSGRTPRSSQPTSPMELNLGEHSAVDQRQTQKLSPTSHGGRADTGPDSVPLTPSAIAFRRSSTVGMPTMWMTTSHSNAPSAVNTPTATNFGQRTPSVATQPAMYFSTPGLSVSSAHGSSRDGSPRLNRIPKTDPSPTMGSFRLDPAPAGPLWKRRMEYKHPSKTVYGFATKEDELAEDQDRAEELASRPATEGRDASWLQQRKSATPMSSRRSSWQTTTPSVTSEGAEKLPQYTCTVHIEGFLPRKMELIAPGQPARDRGWESLYFVLHGTVLHVYKTDISLLYNKSVSVDVIWGLAKTPHVHTVPLNESLHDNEPASEEHDKRDAVAHTNATGLEALLSKSIDVKSLTNSRLHVSAPADLPPKVPASSQLEYDEQIKLVHKALQENRIHSYSMERAQCGLAADYTKRQHVVRMKVAGEQFLIQTRNNFHVVDWIEAIQASVNVCMDLDTRPMPSFITLPRRRRRRHGSEAVSLNHHSAHSSHAVPS</sequence>
<dbReference type="Gene3D" id="2.30.29.30">
    <property type="entry name" value="Pleckstrin-homology domain (PH domain)/Phosphotyrosine-binding domain (PTB)"/>
    <property type="match status" value="1"/>
</dbReference>
<protein>
    <recommendedName>
        <fullName evidence="2">PH domain-containing protein</fullName>
    </recommendedName>
</protein>
<dbReference type="InterPro" id="IPR001849">
    <property type="entry name" value="PH_domain"/>
</dbReference>
<feature type="region of interest" description="Disordered" evidence="1">
    <location>
        <begin position="1"/>
        <end position="136"/>
    </location>
</feature>
<dbReference type="SMART" id="SM00233">
    <property type="entry name" value="PH"/>
    <property type="match status" value="1"/>
</dbReference>
<feature type="compositionally biased region" description="Basic and acidic residues" evidence="1">
    <location>
        <begin position="368"/>
        <end position="393"/>
    </location>
</feature>
<evidence type="ECO:0000256" key="1">
    <source>
        <dbReference type="SAM" id="MobiDB-lite"/>
    </source>
</evidence>
<name>A0A1M8A654_MALS4</name>
<dbReference type="OMA" id="PHANEMP"/>
<dbReference type="OrthoDB" id="5865767at2759"/>
<dbReference type="PROSITE" id="PS50003">
    <property type="entry name" value="PH_DOMAIN"/>
    <property type="match status" value="1"/>
</dbReference>
<dbReference type="EMBL" id="LT671823">
    <property type="protein sequence ID" value="SHO77953.1"/>
    <property type="molecule type" value="Genomic_DNA"/>
</dbReference>
<feature type="compositionally biased region" description="Polar residues" evidence="1">
    <location>
        <begin position="193"/>
        <end position="213"/>
    </location>
</feature>
<keyword evidence="4" id="KW-1185">Reference proteome</keyword>
<evidence type="ECO:0000313" key="3">
    <source>
        <dbReference type="EMBL" id="SHO77953.1"/>
    </source>
</evidence>
<dbReference type="InterPro" id="IPR011993">
    <property type="entry name" value="PH-like_dom_sf"/>
</dbReference>
<evidence type="ECO:0000259" key="2">
    <source>
        <dbReference type="PROSITE" id="PS50003"/>
    </source>
</evidence>
<dbReference type="SUPFAM" id="SSF50729">
    <property type="entry name" value="PH domain-like"/>
    <property type="match status" value="1"/>
</dbReference>
<dbReference type="VEuPathDB" id="FungiDB:MSYG_2295"/>
<feature type="compositionally biased region" description="Polar residues" evidence="1">
    <location>
        <begin position="224"/>
        <end position="235"/>
    </location>
</feature>
<feature type="compositionally biased region" description="Low complexity" evidence="1">
    <location>
        <begin position="43"/>
        <end position="66"/>
    </location>
</feature>
<dbReference type="PANTHER" id="PTHR37283">
    <property type="entry name" value="PH DOMAIN-CONTAINING PROTEIN YHR131C"/>
    <property type="match status" value="1"/>
</dbReference>
<proteinExistence type="predicted"/>
<feature type="domain" description="PH" evidence="2">
    <location>
        <begin position="434"/>
        <end position="641"/>
    </location>
</feature>
<gene>
    <name evidence="3" type="ORF">MSYG_2295</name>
</gene>
<evidence type="ECO:0000313" key="4">
    <source>
        <dbReference type="Proteomes" id="UP000186303"/>
    </source>
</evidence>
<dbReference type="PANTHER" id="PTHR37283:SF1">
    <property type="entry name" value="PH DOMAIN-CONTAINING PROTEIN YHR131C"/>
    <property type="match status" value="1"/>
</dbReference>
<feature type="compositionally biased region" description="Low complexity" evidence="1">
    <location>
        <begin position="83"/>
        <end position="95"/>
    </location>
</feature>
<dbReference type="AlphaFoldDB" id="A0A1M8A654"/>
<accession>A0A1M8A654</accession>
<dbReference type="Proteomes" id="UP000186303">
    <property type="component" value="Chromosome 3"/>
</dbReference>
<feature type="region of interest" description="Disordered" evidence="1">
    <location>
        <begin position="308"/>
        <end position="342"/>
    </location>
</feature>
<feature type="region of interest" description="Disordered" evidence="1">
    <location>
        <begin position="367"/>
        <end position="425"/>
    </location>
</feature>
<feature type="region of interest" description="Disordered" evidence="1">
    <location>
        <begin position="192"/>
        <end position="252"/>
    </location>
</feature>
<feature type="compositionally biased region" description="Polar residues" evidence="1">
    <location>
        <begin position="396"/>
        <end position="422"/>
    </location>
</feature>
<feature type="region of interest" description="Disordered" evidence="1">
    <location>
        <begin position="660"/>
        <end position="685"/>
    </location>
</feature>